<dbReference type="EMBL" id="CP042831">
    <property type="protein sequence ID" value="QEE51345.1"/>
    <property type="molecule type" value="Genomic_DNA"/>
</dbReference>
<dbReference type="RefSeq" id="WP_147584839.1">
    <property type="nucleotide sequence ID" value="NZ_CP042831.1"/>
</dbReference>
<accession>A0A5B9FWN3</accession>
<dbReference type="SUPFAM" id="SSF53383">
    <property type="entry name" value="PLP-dependent transferases"/>
    <property type="match status" value="1"/>
</dbReference>
<dbReference type="Gene3D" id="3.40.640.10">
    <property type="entry name" value="Type I PLP-dependent aspartate aminotransferase-like (Major domain)"/>
    <property type="match status" value="1"/>
</dbReference>
<keyword evidence="6" id="KW-0808">Transferase</keyword>
<dbReference type="InterPro" id="IPR015424">
    <property type="entry name" value="PyrdxlP-dep_Trfase"/>
</dbReference>
<protein>
    <submittedName>
        <fullName evidence="6">DegT/DnrJ/EryC1/StrS family aminotransferase</fullName>
    </submittedName>
</protein>
<gene>
    <name evidence="6" type="ORF">FUA48_17755</name>
</gene>
<dbReference type="InterPro" id="IPR015422">
    <property type="entry name" value="PyrdxlP-dep_Trfase_small"/>
</dbReference>
<evidence type="ECO:0000256" key="3">
    <source>
        <dbReference type="PIRSR" id="PIRSR000390-1"/>
    </source>
</evidence>
<dbReference type="CDD" id="cd00616">
    <property type="entry name" value="AHBA_syn"/>
    <property type="match status" value="1"/>
</dbReference>
<comment type="similarity">
    <text evidence="2 5">Belongs to the DegT/DnrJ/EryC1 family.</text>
</comment>
<name>A0A5B9FWN3_9FLAO</name>
<dbReference type="PANTHER" id="PTHR30244:SF36">
    <property type="entry name" value="3-OXO-GLUCOSE-6-PHOSPHATE:GLUTAMATE AMINOTRANSFERASE"/>
    <property type="match status" value="1"/>
</dbReference>
<dbReference type="PANTHER" id="PTHR30244">
    <property type="entry name" value="TRANSAMINASE"/>
    <property type="match status" value="1"/>
</dbReference>
<keyword evidence="7" id="KW-1185">Reference proteome</keyword>
<evidence type="ECO:0000256" key="5">
    <source>
        <dbReference type="RuleBase" id="RU004508"/>
    </source>
</evidence>
<proteinExistence type="inferred from homology"/>
<evidence type="ECO:0000313" key="6">
    <source>
        <dbReference type="EMBL" id="QEE51345.1"/>
    </source>
</evidence>
<dbReference type="GO" id="GO:0030170">
    <property type="term" value="F:pyridoxal phosphate binding"/>
    <property type="evidence" value="ECO:0007669"/>
    <property type="project" value="TreeGrafter"/>
</dbReference>
<keyword evidence="6" id="KW-0032">Aminotransferase</keyword>
<keyword evidence="1 4" id="KW-0663">Pyridoxal phosphate</keyword>
<dbReference type="OrthoDB" id="9804264at2"/>
<dbReference type="GO" id="GO:0008483">
    <property type="term" value="F:transaminase activity"/>
    <property type="evidence" value="ECO:0007669"/>
    <property type="project" value="UniProtKB-KW"/>
</dbReference>
<feature type="modified residue" description="N6-(pyridoxal phosphate)lysine" evidence="4">
    <location>
        <position position="189"/>
    </location>
</feature>
<dbReference type="KEGG" id="fak:FUA48_17755"/>
<dbReference type="PIRSF" id="PIRSF000390">
    <property type="entry name" value="PLP_StrS"/>
    <property type="match status" value="1"/>
</dbReference>
<dbReference type="Gene3D" id="3.90.1150.10">
    <property type="entry name" value="Aspartate Aminotransferase, domain 1"/>
    <property type="match status" value="1"/>
</dbReference>
<organism evidence="6 7">
    <name type="scientific">Flavobacterium alkalisoli</name>
    <dbReference type="NCBI Taxonomy" id="2602769"/>
    <lineage>
        <taxon>Bacteria</taxon>
        <taxon>Pseudomonadati</taxon>
        <taxon>Bacteroidota</taxon>
        <taxon>Flavobacteriia</taxon>
        <taxon>Flavobacteriales</taxon>
        <taxon>Flavobacteriaceae</taxon>
        <taxon>Flavobacterium</taxon>
    </lineage>
</organism>
<dbReference type="GO" id="GO:0000271">
    <property type="term" value="P:polysaccharide biosynthetic process"/>
    <property type="evidence" value="ECO:0007669"/>
    <property type="project" value="TreeGrafter"/>
</dbReference>
<reference evidence="6 7" key="1">
    <citation type="submission" date="2019-08" db="EMBL/GenBank/DDBJ databases">
        <title>Flavobacterium alkalisoli sp. nov., isolated from rhizosphere soil of Suaeda salsa.</title>
        <authorList>
            <person name="Sun J.-Q."/>
            <person name="Xu L."/>
        </authorList>
    </citation>
    <scope>NUCLEOTIDE SEQUENCE [LARGE SCALE GENOMIC DNA]</scope>
    <source>
        <strain evidence="6 7">XS-5</strain>
    </source>
</reference>
<evidence type="ECO:0000313" key="7">
    <source>
        <dbReference type="Proteomes" id="UP000321222"/>
    </source>
</evidence>
<dbReference type="Proteomes" id="UP000321222">
    <property type="component" value="Chromosome"/>
</dbReference>
<evidence type="ECO:0000256" key="4">
    <source>
        <dbReference type="PIRSR" id="PIRSR000390-2"/>
    </source>
</evidence>
<sequence length="370" mass="41697">MIKFLDIQKINLQHQQEIEERLLKTFRNGWYLLGEEVKAFEEKLSDYIGCSHAIGVANGLDALRLIFKGYIELGIMQPGDEVIVPANTYIASILSITDNGLIPVFTEPDIDTYNIDFSLIEDKITKKTKAIMVVHLYGQVAYSNLLTELAKKHNLKIIEDNAQSIGANWNGTKTGNLGDAAGLSFYPGKNLGALGDAGAVTTNDDELAKTIRTLANYGSQKKYVNQYKGLNSRLDEIQAAVLSVKLNYLEAENQKRREIAQYYSDNITNREIILPKVNAITSNLKHVWHLFVVRTQNRDKLQKHLSDNGVQTLIHYPTPPYQQEAYTEYSHLSFPITEQIHNEVLSLPISPVLTNEEIKTIVDILNSYTN</sequence>
<dbReference type="AlphaFoldDB" id="A0A5B9FWN3"/>
<dbReference type="InterPro" id="IPR015421">
    <property type="entry name" value="PyrdxlP-dep_Trfase_major"/>
</dbReference>
<evidence type="ECO:0000256" key="2">
    <source>
        <dbReference type="ARBA" id="ARBA00037999"/>
    </source>
</evidence>
<feature type="active site" description="Proton acceptor" evidence="3">
    <location>
        <position position="189"/>
    </location>
</feature>
<dbReference type="InterPro" id="IPR000653">
    <property type="entry name" value="DegT/StrS_aminotransferase"/>
</dbReference>
<evidence type="ECO:0000256" key="1">
    <source>
        <dbReference type="ARBA" id="ARBA00022898"/>
    </source>
</evidence>
<dbReference type="Pfam" id="PF01041">
    <property type="entry name" value="DegT_DnrJ_EryC1"/>
    <property type="match status" value="1"/>
</dbReference>